<evidence type="ECO:0000256" key="2">
    <source>
        <dbReference type="ARBA" id="ARBA00008954"/>
    </source>
</evidence>
<dbReference type="PANTHER" id="PTHR43094:SF1">
    <property type="entry name" value="AMINOTRANSFERASE CLASS-III"/>
    <property type="match status" value="1"/>
</dbReference>
<name>A0A6N7ESU5_9GAMM</name>
<dbReference type="InterPro" id="IPR005814">
    <property type="entry name" value="Aminotrans_3"/>
</dbReference>
<evidence type="ECO:0000256" key="4">
    <source>
        <dbReference type="RuleBase" id="RU003560"/>
    </source>
</evidence>
<dbReference type="AlphaFoldDB" id="A0A6N7ESU5"/>
<dbReference type="CDD" id="cd00610">
    <property type="entry name" value="OAT_like"/>
    <property type="match status" value="1"/>
</dbReference>
<accession>A0A6N7ESU5</accession>
<dbReference type="GO" id="GO:0030170">
    <property type="term" value="F:pyridoxal phosphate binding"/>
    <property type="evidence" value="ECO:0007669"/>
    <property type="project" value="InterPro"/>
</dbReference>
<dbReference type="Gene3D" id="3.90.1150.10">
    <property type="entry name" value="Aspartate Aminotransferase, domain 1"/>
    <property type="match status" value="1"/>
</dbReference>
<dbReference type="Proteomes" id="UP000471298">
    <property type="component" value="Unassembled WGS sequence"/>
</dbReference>
<dbReference type="InterPro" id="IPR015422">
    <property type="entry name" value="PyrdxlP-dep_Trfase_small"/>
</dbReference>
<comment type="cofactor">
    <cofactor evidence="1">
        <name>pyridoxal 5'-phosphate</name>
        <dbReference type="ChEBI" id="CHEBI:597326"/>
    </cofactor>
</comment>
<dbReference type="PIRSF" id="PIRSF000521">
    <property type="entry name" value="Transaminase_4ab_Lys_Orn"/>
    <property type="match status" value="1"/>
</dbReference>
<dbReference type="InParanoid" id="A0A6N7ESU5"/>
<evidence type="ECO:0000256" key="3">
    <source>
        <dbReference type="ARBA" id="ARBA00022898"/>
    </source>
</evidence>
<evidence type="ECO:0000256" key="1">
    <source>
        <dbReference type="ARBA" id="ARBA00001933"/>
    </source>
</evidence>
<dbReference type="Gene3D" id="3.40.640.10">
    <property type="entry name" value="Type I PLP-dependent aspartate aminotransferase-like (Major domain)"/>
    <property type="match status" value="1"/>
</dbReference>
<dbReference type="PANTHER" id="PTHR43094">
    <property type="entry name" value="AMINOTRANSFERASE"/>
    <property type="match status" value="1"/>
</dbReference>
<dbReference type="InterPro" id="IPR015424">
    <property type="entry name" value="PyrdxlP-dep_Trfase"/>
</dbReference>
<reference evidence="5 6" key="1">
    <citation type="submission" date="2019-10" db="EMBL/GenBank/DDBJ databases">
        <title>Cardiobacteriales fam. a chemoheterotrophic member of the order Cardiobacteriales, and proposal of Cardiobacteriales fam. nov.</title>
        <authorList>
            <person name="Wang C."/>
        </authorList>
    </citation>
    <scope>NUCLEOTIDE SEQUENCE [LARGE SCALE GENOMIC DNA]</scope>
    <source>
        <strain evidence="5 6">ML27</strain>
    </source>
</reference>
<dbReference type="Pfam" id="PF00202">
    <property type="entry name" value="Aminotran_3"/>
    <property type="match status" value="1"/>
</dbReference>
<comment type="caution">
    <text evidence="5">The sequence shown here is derived from an EMBL/GenBank/DDBJ whole genome shotgun (WGS) entry which is preliminary data.</text>
</comment>
<gene>
    <name evidence="5" type="ORF">GCU85_02330</name>
</gene>
<dbReference type="SUPFAM" id="SSF53383">
    <property type="entry name" value="PLP-dependent transferases"/>
    <property type="match status" value="1"/>
</dbReference>
<dbReference type="RefSeq" id="WP_152808959.1">
    <property type="nucleotide sequence ID" value="NZ_WHNW01000002.1"/>
</dbReference>
<dbReference type="InterPro" id="IPR015421">
    <property type="entry name" value="PyrdxlP-dep_Trfase_major"/>
</dbReference>
<sequence length="473" mass="51724">MSTDKTNPPGANDSQTLRQFDQQHVWHHLTQHKALEQNPALMIRSGNGMMVTDTDGNQYLDATSGGVWTVNLGYGRQQIVDAIAKQLSDLPYFAGALGNEPAAKFAKVLADLLPNLSRIYYASSGSEANEKAYKIVRQLSQSSSRQGKRKIVYRDRDYHGTTIAALSSSGHNERKAQYGPFLDDFVEIPHCCCYRCPFNKTYPSCNIECAQAFESEILKQGPDTVGSVVLESITAGGGVIVPVPEYLPMIADICKQYGVLLHIDEVVTGMGRTGTWFGFEHFNVFPDMITLAKGLAGGYAAISVLATTETIFEAFKTDTNDPLNYFRDISTFGGCTAGPAAALANIDIIQTENLLNNAKIMGDYFIQQLRGLAEKHPCIGDIRGKGLFIGIELVDDRKTKHPVDEARMTRVFLHCLQHGVMIGRSNRSVAGLNNVLLLSPALICDKAKADDIITAIDAALTATFKQTVFKQTV</sequence>
<dbReference type="GO" id="GO:0008483">
    <property type="term" value="F:transaminase activity"/>
    <property type="evidence" value="ECO:0007669"/>
    <property type="project" value="UniProtKB-KW"/>
</dbReference>
<organism evidence="5 6">
    <name type="scientific">Ostreibacterium oceani</name>
    <dbReference type="NCBI Taxonomy" id="2654998"/>
    <lineage>
        <taxon>Bacteria</taxon>
        <taxon>Pseudomonadati</taxon>
        <taxon>Pseudomonadota</taxon>
        <taxon>Gammaproteobacteria</taxon>
        <taxon>Cardiobacteriales</taxon>
        <taxon>Ostreibacteriaceae</taxon>
        <taxon>Ostreibacterium</taxon>
    </lineage>
</organism>
<keyword evidence="5" id="KW-0808">Transferase</keyword>
<protein>
    <submittedName>
        <fullName evidence="5">Aminotransferase class III-fold pyridoxal phosphate-dependent enzyme</fullName>
    </submittedName>
</protein>
<keyword evidence="5" id="KW-0032">Aminotransferase</keyword>
<keyword evidence="6" id="KW-1185">Reference proteome</keyword>
<comment type="similarity">
    <text evidence="2 4">Belongs to the class-III pyridoxal-phosphate-dependent aminotransferase family.</text>
</comment>
<evidence type="ECO:0000313" key="5">
    <source>
        <dbReference type="EMBL" id="MPV85572.1"/>
    </source>
</evidence>
<dbReference type="EMBL" id="WHNW01000002">
    <property type="protein sequence ID" value="MPV85572.1"/>
    <property type="molecule type" value="Genomic_DNA"/>
</dbReference>
<dbReference type="PROSITE" id="PS00600">
    <property type="entry name" value="AA_TRANSFER_CLASS_3"/>
    <property type="match status" value="1"/>
</dbReference>
<dbReference type="InterPro" id="IPR049704">
    <property type="entry name" value="Aminotrans_3_PPA_site"/>
</dbReference>
<proteinExistence type="inferred from homology"/>
<evidence type="ECO:0000313" key="6">
    <source>
        <dbReference type="Proteomes" id="UP000471298"/>
    </source>
</evidence>
<keyword evidence="3 4" id="KW-0663">Pyridoxal phosphate</keyword>